<dbReference type="PANTHER" id="PTHR13944:SF22">
    <property type="entry name" value="RHO GUANINE NUCLEOTIDE EXCHANGE FACTOR 28"/>
    <property type="match status" value="1"/>
</dbReference>
<gene>
    <name evidence="3" type="primary">LOC115459073</name>
</gene>
<sequence>MYYNAASTDEDTVSLISNESSLETEDVKISKGQVSCSSENEDQMLLDLEKRHSSFDVFKKSKMPPTFLAASRLSAILNGRDEVYANHMLVDKVGDLDINYINLDYATMDTSSTDPTDSTPSSEIGTFPSPNEGNQITYAEAEDSGTLANHEDHQPFLLSLKLPASHLPFRNRGFRNHQSSSYANIKKRSSSLDGLDADSEGEGNSNPPRSCYPQTNLNSSGPLASSGEELNSFETNASLDASVSGSDSFLTLSSLQLK</sequence>
<proteinExistence type="predicted"/>
<dbReference type="OrthoDB" id="28045at2759"/>
<protein>
    <submittedName>
        <fullName evidence="3">Rho guanine nucleotide exchange factor 28-like</fullName>
    </submittedName>
</protein>
<evidence type="ECO:0000313" key="2">
    <source>
        <dbReference type="Proteomes" id="UP000515156"/>
    </source>
</evidence>
<feature type="compositionally biased region" description="Polar residues" evidence="1">
    <location>
        <begin position="202"/>
        <end position="231"/>
    </location>
</feature>
<feature type="region of interest" description="Disordered" evidence="1">
    <location>
        <begin position="178"/>
        <end position="231"/>
    </location>
</feature>
<dbReference type="AlphaFoldDB" id="A0A6P7WNL6"/>
<dbReference type="RefSeq" id="XP_030044797.1">
    <property type="nucleotide sequence ID" value="XM_030188937.1"/>
</dbReference>
<evidence type="ECO:0000256" key="1">
    <source>
        <dbReference type="SAM" id="MobiDB-lite"/>
    </source>
</evidence>
<feature type="region of interest" description="Disordered" evidence="1">
    <location>
        <begin position="107"/>
        <end position="135"/>
    </location>
</feature>
<dbReference type="GeneID" id="115459073"/>
<dbReference type="GO" id="GO:0035023">
    <property type="term" value="P:regulation of Rho protein signal transduction"/>
    <property type="evidence" value="ECO:0007669"/>
    <property type="project" value="TreeGrafter"/>
</dbReference>
<accession>A0A6P7WNL6</accession>
<keyword evidence="2" id="KW-1185">Reference proteome</keyword>
<dbReference type="PANTHER" id="PTHR13944">
    <property type="entry name" value="AGAP007712-PA"/>
    <property type="match status" value="1"/>
</dbReference>
<feature type="compositionally biased region" description="Low complexity" evidence="1">
    <location>
        <begin position="107"/>
        <end position="122"/>
    </location>
</feature>
<name>A0A6P7WNL6_9AMPH</name>
<dbReference type="Proteomes" id="UP000515156">
    <property type="component" value="Unplaced"/>
</dbReference>
<reference evidence="3" key="1">
    <citation type="submission" date="2025-08" db="UniProtKB">
        <authorList>
            <consortium name="RefSeq"/>
        </authorList>
    </citation>
    <scope>IDENTIFICATION</scope>
</reference>
<feature type="non-terminal residue" evidence="3">
    <location>
        <position position="258"/>
    </location>
</feature>
<organism evidence="2 3">
    <name type="scientific">Microcaecilia unicolor</name>
    <dbReference type="NCBI Taxonomy" id="1415580"/>
    <lineage>
        <taxon>Eukaryota</taxon>
        <taxon>Metazoa</taxon>
        <taxon>Chordata</taxon>
        <taxon>Craniata</taxon>
        <taxon>Vertebrata</taxon>
        <taxon>Euteleostomi</taxon>
        <taxon>Amphibia</taxon>
        <taxon>Gymnophiona</taxon>
        <taxon>Siphonopidae</taxon>
        <taxon>Microcaecilia</taxon>
    </lineage>
</organism>
<dbReference type="InParanoid" id="A0A6P7WNL6"/>
<dbReference type="KEGG" id="muo:115459073"/>
<dbReference type="InterPro" id="IPR051632">
    <property type="entry name" value="Rho_GEF"/>
</dbReference>
<evidence type="ECO:0000313" key="3">
    <source>
        <dbReference type="RefSeq" id="XP_030044797.1"/>
    </source>
</evidence>